<dbReference type="EMBL" id="BAABRN010000018">
    <property type="protein sequence ID" value="GAA5502159.1"/>
    <property type="molecule type" value="Genomic_DNA"/>
</dbReference>
<dbReference type="PROSITE" id="PS00579">
    <property type="entry name" value="RIBOSOMAL_L29"/>
    <property type="match status" value="1"/>
</dbReference>
<evidence type="ECO:0000313" key="6">
    <source>
        <dbReference type="EMBL" id="GAA5502159.1"/>
    </source>
</evidence>
<keyword evidence="7" id="KW-1185">Reference proteome</keyword>
<evidence type="ECO:0000256" key="3">
    <source>
        <dbReference type="ARBA" id="ARBA00023274"/>
    </source>
</evidence>
<protein>
    <recommendedName>
        <fullName evidence="4 5">Large ribosomal subunit protein uL29</fullName>
    </recommendedName>
</protein>
<dbReference type="InterPro" id="IPR036049">
    <property type="entry name" value="Ribosomal_uL29_sf"/>
</dbReference>
<dbReference type="Proteomes" id="UP001458946">
    <property type="component" value="Unassembled WGS sequence"/>
</dbReference>
<dbReference type="PANTHER" id="PTHR10916">
    <property type="entry name" value="60S RIBOSOMAL PROTEIN L35/50S RIBOSOMAL PROTEIN L29"/>
    <property type="match status" value="1"/>
</dbReference>
<accession>A0ABP9VA60</accession>
<dbReference type="Pfam" id="PF00831">
    <property type="entry name" value="Ribosomal_L29"/>
    <property type="match status" value="1"/>
</dbReference>
<dbReference type="RefSeq" id="WP_353542130.1">
    <property type="nucleotide sequence ID" value="NZ_BAABRN010000018.1"/>
</dbReference>
<dbReference type="GO" id="GO:0005840">
    <property type="term" value="C:ribosome"/>
    <property type="evidence" value="ECO:0007669"/>
    <property type="project" value="UniProtKB-KW"/>
</dbReference>
<keyword evidence="2 5" id="KW-0689">Ribosomal protein</keyword>
<evidence type="ECO:0000256" key="2">
    <source>
        <dbReference type="ARBA" id="ARBA00022980"/>
    </source>
</evidence>
<reference evidence="6 7" key="1">
    <citation type="submission" date="2024-02" db="EMBL/GenBank/DDBJ databases">
        <title>Deinococcus xinjiangensis NBRC 107630.</title>
        <authorList>
            <person name="Ichikawa N."/>
            <person name="Katano-Makiyama Y."/>
            <person name="Hidaka K."/>
        </authorList>
    </citation>
    <scope>NUCLEOTIDE SEQUENCE [LARGE SCALE GENOMIC DNA]</scope>
    <source>
        <strain evidence="6 7">NBRC 107630</strain>
    </source>
</reference>
<dbReference type="InterPro" id="IPR050063">
    <property type="entry name" value="Ribosomal_protein_uL29"/>
</dbReference>
<name>A0ABP9VA60_9DEIO</name>
<comment type="similarity">
    <text evidence="1 5">Belongs to the universal ribosomal protein uL29 family.</text>
</comment>
<gene>
    <name evidence="5 6" type="primary">rpmC</name>
    <name evidence="6" type="ORF">Dxin01_01898</name>
</gene>
<proteinExistence type="inferred from homology"/>
<dbReference type="Gene3D" id="1.10.287.310">
    <property type="match status" value="1"/>
</dbReference>
<dbReference type="InterPro" id="IPR001854">
    <property type="entry name" value="Ribosomal_uL29"/>
</dbReference>
<comment type="caution">
    <text evidence="6">The sequence shown here is derived from an EMBL/GenBank/DDBJ whole genome shotgun (WGS) entry which is preliminary data.</text>
</comment>
<dbReference type="NCBIfam" id="TIGR00012">
    <property type="entry name" value="L29"/>
    <property type="match status" value="1"/>
</dbReference>
<keyword evidence="3 5" id="KW-0687">Ribonucleoprotein</keyword>
<evidence type="ECO:0000256" key="4">
    <source>
        <dbReference type="ARBA" id="ARBA00035204"/>
    </source>
</evidence>
<dbReference type="HAMAP" id="MF_00374">
    <property type="entry name" value="Ribosomal_uL29"/>
    <property type="match status" value="1"/>
</dbReference>
<dbReference type="SUPFAM" id="SSF46561">
    <property type="entry name" value="Ribosomal protein L29 (L29p)"/>
    <property type="match status" value="1"/>
</dbReference>
<evidence type="ECO:0000256" key="5">
    <source>
        <dbReference type="HAMAP-Rule" id="MF_00374"/>
    </source>
</evidence>
<dbReference type="InterPro" id="IPR018254">
    <property type="entry name" value="Ribosomal_uL29_CS"/>
</dbReference>
<evidence type="ECO:0000313" key="7">
    <source>
        <dbReference type="Proteomes" id="UP001458946"/>
    </source>
</evidence>
<organism evidence="6 7">
    <name type="scientific">Deinococcus xinjiangensis</name>
    <dbReference type="NCBI Taxonomy" id="457454"/>
    <lineage>
        <taxon>Bacteria</taxon>
        <taxon>Thermotogati</taxon>
        <taxon>Deinococcota</taxon>
        <taxon>Deinococci</taxon>
        <taxon>Deinococcales</taxon>
        <taxon>Deinococcaceae</taxon>
        <taxon>Deinococcus</taxon>
    </lineage>
</organism>
<evidence type="ECO:0000256" key="1">
    <source>
        <dbReference type="ARBA" id="ARBA00009254"/>
    </source>
</evidence>
<dbReference type="CDD" id="cd00427">
    <property type="entry name" value="Ribosomal_L29_HIP"/>
    <property type="match status" value="1"/>
</dbReference>
<dbReference type="PANTHER" id="PTHR10916:SF0">
    <property type="entry name" value="LARGE RIBOSOMAL SUBUNIT PROTEIN UL29C"/>
    <property type="match status" value="1"/>
</dbReference>
<sequence>MKLSDMRQLGAEDFQKEIESRKKELMELRFQGAMGNLAQPHRVKQLRREVAQLNTIRREQIVDSLKTGANKA</sequence>